<sequence>MDAPGSVPGPLTGGTQAGYQGLASASGHTSGSSWFGAGGTTAIVVVLPIESGDTMKSTSTVRPTSATPVANREGKFSGAVLPIALFSIPLGLAGLGGAWEAAVQHLGAPAAPVDLAYAASAVVWATFTGIYVVGAIRHDSAKFTVDLRHPLFGPLTAYVPVIAILLIAHYEPSLGQAAQWLTYVAVAALAINAAALVAHWLGAPLEQDAMHPGYFLPVVAGPFIASIGLARVGDRFAAIGVFGVGTYFWLLLGAVITSRLFFGTPLPQPFKPVLSILLSPPGTAGLAWFAITGGAIDHVQAAVGGVTLFTLLVQLFFVADYLRLPFSSQHWVFTFPLAVLGNIGVRWAAGLGFDGWEAVAWVILAISTASILAILSGTLRDFAARVLAVRSGWWGGGRT</sequence>
<proteinExistence type="predicted"/>
<organism evidence="6 7">
    <name type="scientific">Kribbella pratensis</name>
    <dbReference type="NCBI Taxonomy" id="2512112"/>
    <lineage>
        <taxon>Bacteria</taxon>
        <taxon>Bacillati</taxon>
        <taxon>Actinomycetota</taxon>
        <taxon>Actinomycetes</taxon>
        <taxon>Propionibacteriales</taxon>
        <taxon>Kribbellaceae</taxon>
        <taxon>Kribbella</taxon>
    </lineage>
</organism>
<feature type="transmembrane region" description="Helical" evidence="5">
    <location>
        <begin position="331"/>
        <end position="349"/>
    </location>
</feature>
<keyword evidence="2 5" id="KW-0812">Transmembrane</keyword>
<name>A0ABY2FH49_9ACTN</name>
<comment type="subcellular location">
    <subcellularLocation>
        <location evidence="1">Membrane</location>
        <topology evidence="1">Multi-pass membrane protein</topology>
    </subcellularLocation>
</comment>
<reference evidence="6 7" key="1">
    <citation type="submission" date="2019-03" db="EMBL/GenBank/DDBJ databases">
        <title>Genomic Encyclopedia of Type Strains, Phase III (KMG-III): the genomes of soil and plant-associated and newly described type strains.</title>
        <authorList>
            <person name="Whitman W."/>
        </authorList>
    </citation>
    <scope>NUCLEOTIDE SEQUENCE [LARGE SCALE GENOMIC DNA]</scope>
    <source>
        <strain evidence="6 7">VKMAc-2574</strain>
    </source>
</reference>
<keyword evidence="4 5" id="KW-0472">Membrane</keyword>
<evidence type="ECO:0000256" key="4">
    <source>
        <dbReference type="ARBA" id="ARBA00023136"/>
    </source>
</evidence>
<feature type="transmembrane region" description="Helical" evidence="5">
    <location>
        <begin position="115"/>
        <end position="137"/>
    </location>
</feature>
<evidence type="ECO:0000256" key="5">
    <source>
        <dbReference type="SAM" id="Phobius"/>
    </source>
</evidence>
<feature type="transmembrane region" description="Helical" evidence="5">
    <location>
        <begin position="180"/>
        <end position="201"/>
    </location>
</feature>
<evidence type="ECO:0000256" key="3">
    <source>
        <dbReference type="ARBA" id="ARBA00022989"/>
    </source>
</evidence>
<dbReference type="Proteomes" id="UP000295060">
    <property type="component" value="Unassembled WGS sequence"/>
</dbReference>
<dbReference type="InterPro" id="IPR052951">
    <property type="entry name" value="Tellurite_res_ion_channel"/>
</dbReference>
<dbReference type="EMBL" id="SODU01000002">
    <property type="protein sequence ID" value="TDW90522.1"/>
    <property type="molecule type" value="Genomic_DNA"/>
</dbReference>
<evidence type="ECO:0000256" key="1">
    <source>
        <dbReference type="ARBA" id="ARBA00004141"/>
    </source>
</evidence>
<feature type="transmembrane region" description="Helical" evidence="5">
    <location>
        <begin position="149"/>
        <end position="168"/>
    </location>
</feature>
<feature type="transmembrane region" description="Helical" evidence="5">
    <location>
        <begin position="76"/>
        <end position="95"/>
    </location>
</feature>
<gene>
    <name evidence="6" type="ORF">EV137_4342</name>
</gene>
<feature type="transmembrane region" description="Helical" evidence="5">
    <location>
        <begin position="213"/>
        <end position="230"/>
    </location>
</feature>
<dbReference type="Gene3D" id="1.50.10.150">
    <property type="entry name" value="Voltage-dependent anion channel"/>
    <property type="match status" value="1"/>
</dbReference>
<dbReference type="InterPro" id="IPR038665">
    <property type="entry name" value="Voltage-dep_anion_channel_sf"/>
</dbReference>
<dbReference type="PANTHER" id="PTHR37955:SF1">
    <property type="entry name" value="DEP DOMAIN-CONTAINING PROTEIN"/>
    <property type="match status" value="1"/>
</dbReference>
<evidence type="ECO:0000313" key="6">
    <source>
        <dbReference type="EMBL" id="TDW90522.1"/>
    </source>
</evidence>
<comment type="caution">
    <text evidence="6">The sequence shown here is derived from an EMBL/GenBank/DDBJ whole genome shotgun (WGS) entry which is preliminary data.</text>
</comment>
<protein>
    <submittedName>
        <fullName evidence="6">Tellurite resistance protein</fullName>
    </submittedName>
</protein>
<evidence type="ECO:0000313" key="7">
    <source>
        <dbReference type="Proteomes" id="UP000295060"/>
    </source>
</evidence>
<feature type="transmembrane region" description="Helical" evidence="5">
    <location>
        <begin position="355"/>
        <end position="375"/>
    </location>
</feature>
<dbReference type="InterPro" id="IPR004695">
    <property type="entry name" value="SLAC1/Mae1/Ssu1/TehA"/>
</dbReference>
<evidence type="ECO:0000256" key="2">
    <source>
        <dbReference type="ARBA" id="ARBA00022692"/>
    </source>
</evidence>
<keyword evidence="3 5" id="KW-1133">Transmembrane helix</keyword>
<feature type="transmembrane region" description="Helical" evidence="5">
    <location>
        <begin position="274"/>
        <end position="296"/>
    </location>
</feature>
<feature type="transmembrane region" description="Helical" evidence="5">
    <location>
        <begin position="302"/>
        <end position="319"/>
    </location>
</feature>
<dbReference type="Pfam" id="PF03595">
    <property type="entry name" value="SLAC1"/>
    <property type="match status" value="1"/>
</dbReference>
<dbReference type="PANTHER" id="PTHR37955">
    <property type="entry name" value="TELLURITE RESISTANCE PROTEIN TEHA"/>
    <property type="match status" value="1"/>
</dbReference>
<accession>A0ABY2FH49</accession>
<feature type="transmembrane region" description="Helical" evidence="5">
    <location>
        <begin position="236"/>
        <end position="262"/>
    </location>
</feature>
<keyword evidence="7" id="KW-1185">Reference proteome</keyword>